<feature type="domain" description="Sigma-54 factor interaction" evidence="5">
    <location>
        <begin position="36"/>
        <end position="265"/>
    </location>
</feature>
<evidence type="ECO:0000256" key="1">
    <source>
        <dbReference type="ARBA" id="ARBA00022741"/>
    </source>
</evidence>
<evidence type="ECO:0000256" key="2">
    <source>
        <dbReference type="ARBA" id="ARBA00022840"/>
    </source>
</evidence>
<dbReference type="PANTHER" id="PTHR32071">
    <property type="entry name" value="TRANSCRIPTIONAL REGULATORY PROTEIN"/>
    <property type="match status" value="1"/>
</dbReference>
<dbReference type="KEGG" id="prf:PeribacterA2_0399"/>
<keyword evidence="4" id="KW-0804">Transcription</keyword>
<dbReference type="CDD" id="cd00009">
    <property type="entry name" value="AAA"/>
    <property type="match status" value="1"/>
</dbReference>
<dbReference type="Gene3D" id="1.10.10.60">
    <property type="entry name" value="Homeodomain-like"/>
    <property type="match status" value="1"/>
</dbReference>
<dbReference type="Pfam" id="PF00158">
    <property type="entry name" value="Sigma54_activat"/>
    <property type="match status" value="1"/>
</dbReference>
<dbReference type="InterPro" id="IPR009057">
    <property type="entry name" value="Homeodomain-like_sf"/>
</dbReference>
<accession>A0A0S1SPA3</accession>
<sequence length="356" mass="39709">MSEVTTLEQQADSGLMLEPDELESWIRTAEEQCGLIVQGDKKMLRALEELVLLRRSQAITTLIGEPGTGKEKFARFVHVLKNPSRPFVDVNMAGISEHLFESELFGHAKGAFTGANGGRVGRFEQAADGTLFLDEIGDMPYDRQGLLLRALEQRTFSPVGDNRQLALKASIVCATNADIHHAANIGKMRRDLHDRLCRCVVVIPSYEERSQEHKVSVIRYLTRKIGSALRCPELTLDREALQLLLQYPIDGNVRGIENVLERAGTYAVARGQTRIDMVHMQRALEEVEKSQDSSPQSTHLLSQLIRQAMSQGLHSTLEPLRSKIVRAVLEHAGGKQVRAARLLGITRQTLGRYLSD</sequence>
<proteinExistence type="predicted"/>
<reference evidence="6 7" key="2">
    <citation type="journal article" date="2016" name="PeerJ">
        <title>Analysis of five complete genome sequences for members of the class Peribacteria in the recently recognized Peregrinibacteria bacterial phylum.</title>
        <authorList>
            <person name="Anantharaman K."/>
            <person name="Brown C.T."/>
            <person name="Burstein D."/>
            <person name="Castelle C.J."/>
            <person name="Probst A.J."/>
            <person name="Thomas B.C."/>
            <person name="Williams K.H."/>
            <person name="Banfield J.F."/>
        </authorList>
    </citation>
    <scope>NUCLEOTIDE SEQUENCE [LARGE SCALE GENOMIC DNA]</scope>
    <source>
        <strain evidence="6">RIFOXYD1_FULL_PER-ii_59_16</strain>
    </source>
</reference>
<dbReference type="InterPro" id="IPR002197">
    <property type="entry name" value="HTH_Fis"/>
</dbReference>
<dbReference type="InterPro" id="IPR003593">
    <property type="entry name" value="AAA+_ATPase"/>
</dbReference>
<dbReference type="Proteomes" id="UP000069135">
    <property type="component" value="Chromosome"/>
</dbReference>
<keyword evidence="3" id="KW-0805">Transcription regulation</keyword>
<organism evidence="6 7">
    <name type="scientific">Candidatus Peribacter riflensis</name>
    <dbReference type="NCBI Taxonomy" id="1735162"/>
    <lineage>
        <taxon>Bacteria</taxon>
        <taxon>Candidatus Peregrinibacteriota</taxon>
        <taxon>Candidatus Peribacteria</taxon>
        <taxon>Candidatus Peribacterales</taxon>
        <taxon>Candidatus Peribacteraceae</taxon>
        <taxon>Candidatus Peribacter</taxon>
    </lineage>
</organism>
<dbReference type="InterPro" id="IPR002078">
    <property type="entry name" value="Sigma_54_int"/>
</dbReference>
<dbReference type="Gene3D" id="1.10.8.60">
    <property type="match status" value="1"/>
</dbReference>
<keyword evidence="1" id="KW-0547">Nucleotide-binding</keyword>
<dbReference type="GO" id="GO:0006355">
    <property type="term" value="P:regulation of DNA-templated transcription"/>
    <property type="evidence" value="ECO:0007669"/>
    <property type="project" value="InterPro"/>
</dbReference>
<dbReference type="SMART" id="SM00382">
    <property type="entry name" value="AAA"/>
    <property type="match status" value="1"/>
</dbReference>
<dbReference type="Gene3D" id="3.40.50.300">
    <property type="entry name" value="P-loop containing nucleotide triphosphate hydrolases"/>
    <property type="match status" value="1"/>
</dbReference>
<protein>
    <submittedName>
        <fullName evidence="6">Two-component system, NtrC family, nitrogen regulation response regulator GlnG</fullName>
    </submittedName>
</protein>
<evidence type="ECO:0000256" key="4">
    <source>
        <dbReference type="ARBA" id="ARBA00023163"/>
    </source>
</evidence>
<dbReference type="Pfam" id="PF02954">
    <property type="entry name" value="HTH_8"/>
    <property type="match status" value="1"/>
</dbReference>
<evidence type="ECO:0000259" key="5">
    <source>
        <dbReference type="PROSITE" id="PS50045"/>
    </source>
</evidence>
<dbReference type="EMBL" id="CP013065">
    <property type="protein sequence ID" value="ALM13092.1"/>
    <property type="molecule type" value="Genomic_DNA"/>
</dbReference>
<gene>
    <name evidence="6" type="ORF">PeribacterD1_0399</name>
</gene>
<dbReference type="PRINTS" id="PR01590">
    <property type="entry name" value="HTHFIS"/>
</dbReference>
<evidence type="ECO:0000313" key="7">
    <source>
        <dbReference type="Proteomes" id="UP000069135"/>
    </source>
</evidence>
<name>A0A0S1SPA3_9BACT</name>
<dbReference type="GO" id="GO:0043565">
    <property type="term" value="F:sequence-specific DNA binding"/>
    <property type="evidence" value="ECO:0007669"/>
    <property type="project" value="InterPro"/>
</dbReference>
<accession>A0A0S1SGV0</accession>
<dbReference type="SUPFAM" id="SSF52540">
    <property type="entry name" value="P-loop containing nucleoside triphosphate hydrolases"/>
    <property type="match status" value="1"/>
</dbReference>
<dbReference type="SUPFAM" id="SSF46689">
    <property type="entry name" value="Homeodomain-like"/>
    <property type="match status" value="1"/>
</dbReference>
<dbReference type="GO" id="GO:0005524">
    <property type="term" value="F:ATP binding"/>
    <property type="evidence" value="ECO:0007669"/>
    <property type="project" value="UniProtKB-KW"/>
</dbReference>
<dbReference type="AlphaFoldDB" id="A0A0S1SPA3"/>
<dbReference type="PROSITE" id="PS50045">
    <property type="entry name" value="SIGMA54_INTERACT_4"/>
    <property type="match status" value="1"/>
</dbReference>
<accession>A0A0S1SKQ7</accession>
<dbReference type="InterPro" id="IPR027417">
    <property type="entry name" value="P-loop_NTPase"/>
</dbReference>
<accession>A0A0S1ST39</accession>
<reference evidence="7" key="1">
    <citation type="submission" date="2015-10" db="EMBL/GenBank/DDBJ databases">
        <title>Analysis of five complete genome sequences for members of the class Peribacteria in the recently recognized Peregrinibacteria bacterial phylum.</title>
        <authorList>
            <person name="Anantharaman K."/>
            <person name="Brown C.T."/>
            <person name="Burstein D."/>
            <person name="Castelle C.J."/>
            <person name="Probst A.J."/>
            <person name="Thomas B.C."/>
            <person name="Williams K.H."/>
            <person name="Banfield J.F."/>
        </authorList>
    </citation>
    <scope>NUCLEOTIDE SEQUENCE [LARGE SCALE GENOMIC DNA]</scope>
</reference>
<dbReference type="STRING" id="1735162.PeribacterB2_0399"/>
<keyword evidence="2" id="KW-0067">ATP-binding</keyword>
<evidence type="ECO:0000313" key="6">
    <source>
        <dbReference type="EMBL" id="ALM13092.1"/>
    </source>
</evidence>
<evidence type="ECO:0000256" key="3">
    <source>
        <dbReference type="ARBA" id="ARBA00023015"/>
    </source>
</evidence>
<dbReference type="InterPro" id="IPR058031">
    <property type="entry name" value="AAA_lid_NorR"/>
</dbReference>
<dbReference type="Pfam" id="PF25601">
    <property type="entry name" value="AAA_lid_14"/>
    <property type="match status" value="1"/>
</dbReference>
<accession>A0A0S1SWS7</accession>